<feature type="compositionally biased region" description="Basic and acidic residues" evidence="1">
    <location>
        <begin position="69"/>
        <end position="90"/>
    </location>
</feature>
<dbReference type="AlphaFoldDB" id="A0AAN6GWD0"/>
<dbReference type="Proteomes" id="UP001176517">
    <property type="component" value="Unassembled WGS sequence"/>
</dbReference>
<feature type="compositionally biased region" description="Low complexity" evidence="1">
    <location>
        <begin position="17"/>
        <end position="35"/>
    </location>
</feature>
<protein>
    <submittedName>
        <fullName evidence="2">Uncharacterized protein</fullName>
    </submittedName>
</protein>
<feature type="region of interest" description="Disordered" evidence="1">
    <location>
        <begin position="67"/>
        <end position="210"/>
    </location>
</feature>
<feature type="compositionally biased region" description="Acidic residues" evidence="1">
    <location>
        <begin position="132"/>
        <end position="144"/>
    </location>
</feature>
<gene>
    <name evidence="2" type="ORF">OC846_000782</name>
</gene>
<feature type="compositionally biased region" description="Basic and acidic residues" evidence="1">
    <location>
        <begin position="167"/>
        <end position="178"/>
    </location>
</feature>
<accession>A0AAN6GWD0</accession>
<evidence type="ECO:0000313" key="2">
    <source>
        <dbReference type="EMBL" id="KAK0556938.1"/>
    </source>
</evidence>
<dbReference type="EMBL" id="JAPDMZ010000009">
    <property type="protein sequence ID" value="KAK0556938.1"/>
    <property type="molecule type" value="Genomic_DNA"/>
</dbReference>
<reference evidence="2" key="1">
    <citation type="journal article" date="2023" name="PhytoFront">
        <title>Draft Genome Resources of Seven Strains of Tilletia horrida, Causal Agent of Kernel Smut of Rice.</title>
        <authorList>
            <person name="Khanal S."/>
            <person name="Antony Babu S."/>
            <person name="Zhou X.G."/>
        </authorList>
    </citation>
    <scope>NUCLEOTIDE SEQUENCE</scope>
    <source>
        <strain evidence="2">TX6</strain>
    </source>
</reference>
<organism evidence="2 3">
    <name type="scientific">Tilletia horrida</name>
    <dbReference type="NCBI Taxonomy" id="155126"/>
    <lineage>
        <taxon>Eukaryota</taxon>
        <taxon>Fungi</taxon>
        <taxon>Dikarya</taxon>
        <taxon>Basidiomycota</taxon>
        <taxon>Ustilaginomycotina</taxon>
        <taxon>Exobasidiomycetes</taxon>
        <taxon>Tilletiales</taxon>
        <taxon>Tilletiaceae</taxon>
        <taxon>Tilletia</taxon>
    </lineage>
</organism>
<feature type="compositionally biased region" description="Low complexity" evidence="1">
    <location>
        <begin position="106"/>
        <end position="120"/>
    </location>
</feature>
<evidence type="ECO:0000256" key="1">
    <source>
        <dbReference type="SAM" id="MobiDB-lite"/>
    </source>
</evidence>
<feature type="compositionally biased region" description="Basic residues" evidence="1">
    <location>
        <begin position="91"/>
        <end position="102"/>
    </location>
</feature>
<name>A0AAN6GWD0_9BASI</name>
<evidence type="ECO:0000313" key="3">
    <source>
        <dbReference type="Proteomes" id="UP001176517"/>
    </source>
</evidence>
<keyword evidence="3" id="KW-1185">Reference proteome</keyword>
<feature type="compositionally biased region" description="Basic and acidic residues" evidence="1">
    <location>
        <begin position="145"/>
        <end position="154"/>
    </location>
</feature>
<comment type="caution">
    <text evidence="2">The sequence shown here is derived from an EMBL/GenBank/DDBJ whole genome shotgun (WGS) entry which is preliminary data.</text>
</comment>
<sequence>MKQAAGQKRKRGTDAVASTASPGTDPTPAAAAAPQTKPPPRGKQKKTFSESKGTAHLLQLALSIASGKDQAEKGRVEHAKQVRTAVDDAAKKRKLARERKKKGGDPLPSLPSARSSSTAKGKAKAKGKLQDGDEDVEEDEYESDGIEKVAKVDDTVILPKLKSKAQLRADIKQKERDRARKRKQLRKQSQQHTEEPAPEPTAKRRRVAFA</sequence>
<feature type="region of interest" description="Disordered" evidence="1">
    <location>
        <begin position="1"/>
        <end position="54"/>
    </location>
</feature>
<proteinExistence type="predicted"/>